<evidence type="ECO:0000259" key="3">
    <source>
        <dbReference type="Pfam" id="PF03011"/>
    </source>
</evidence>
<proteinExistence type="predicted"/>
<evidence type="ECO:0000259" key="5">
    <source>
        <dbReference type="Pfam" id="PF15445"/>
    </source>
</evidence>
<protein>
    <submittedName>
        <fullName evidence="10">Erythrocyte membrane protein 1, PfEMP1</fullName>
    </submittedName>
</protein>
<feature type="compositionally biased region" description="Polar residues" evidence="2">
    <location>
        <begin position="1403"/>
        <end position="1412"/>
    </location>
</feature>
<dbReference type="FunFam" id="1.20.58.1930:FF:000001">
    <property type="entry name" value="Erythrocyte membrane protein 1, PfEMP1"/>
    <property type="match status" value="1"/>
</dbReference>
<dbReference type="GO" id="GO:0016020">
    <property type="term" value="C:membrane"/>
    <property type="evidence" value="ECO:0007669"/>
    <property type="project" value="InterPro"/>
</dbReference>
<dbReference type="InterPro" id="IPR049158">
    <property type="entry name" value="PfEMP1_CIDRalpha1_dom"/>
</dbReference>
<dbReference type="FunFam" id="1.10.1900.40:FF:000002">
    <property type="entry name" value="Erythrocyte membrane protein 1, PfEMP1"/>
    <property type="match status" value="1"/>
</dbReference>
<evidence type="ECO:0000259" key="8">
    <source>
        <dbReference type="Pfam" id="PF21807"/>
    </source>
</evidence>
<evidence type="ECO:0000256" key="2">
    <source>
        <dbReference type="SAM" id="MobiDB-lite"/>
    </source>
</evidence>
<feature type="region of interest" description="Disordered" evidence="2">
    <location>
        <begin position="1084"/>
        <end position="1149"/>
    </location>
</feature>
<keyword evidence="1" id="KW-0175">Coiled coil</keyword>
<feature type="region of interest" description="Disordered" evidence="2">
    <location>
        <begin position="966"/>
        <end position="1007"/>
    </location>
</feature>
<dbReference type="VEuPathDB" id="PlasmoDB:PRCDC_0410300"/>
<feature type="domain" description="PfEMP1 CIDRalpha1" evidence="8">
    <location>
        <begin position="553"/>
        <end position="593"/>
    </location>
</feature>
<feature type="region of interest" description="Disordered" evidence="2">
    <location>
        <begin position="2210"/>
        <end position="2259"/>
    </location>
</feature>
<evidence type="ECO:0000256" key="1">
    <source>
        <dbReference type="SAM" id="Coils"/>
    </source>
</evidence>
<dbReference type="Pfam" id="PF22672">
    <property type="entry name" value="DBL_C"/>
    <property type="match status" value="2"/>
</dbReference>
<feature type="domain" description="Duffy-binding-like" evidence="9">
    <location>
        <begin position="335"/>
        <end position="490"/>
    </location>
</feature>
<dbReference type="InterPro" id="IPR044932">
    <property type="entry name" value="PfEMP1_ATS_sf"/>
</dbReference>
<sequence>MAPGRGGAEDEIDDTSAKHLLDSIGKIVQQKIEHDDDAKKYREELKGSLSKAATDNWQTSYTTDTCQLVNDYHKKANERDDRYPCKKDEKGEEITRFSKERVAEYDEKKIGCSNSEGGACAPFRRLNMCVKNLETIETNNYNSGNAKHKLLAEVCLAAKYEGESLKTYHEQYEALYPSSGSTMCTELARSFADIGDIVRGRDLYLGKRKKQKEKETEREKLENKLKEYFQKVHSEVTNGKGKNVDALKARYEKETDPNYYKLREDWWTANRETVWKAITCKAHNGDAYFRATCSHPDGKGQYQTHDKCQCNGAKGANVVPTYFDYVPQYLRWFEEWAEDFCRKKKKKIENVKNKCRGEYNNEKRYCSLNGCDCKKTVRARGKLRYGNRCIDCMYACNPYVHWIDKKKEEFEKQKKKCEKEMQKYEKGASYSRRQKRGTTTNYDGYEKKFYDILKTDNRNVENFLEKLNNETDCQKVEDTEGGKIDFKEDHGDINNNDEKKGTFYHSQYCQPCPYCGMKRTNKGSNEWERKSKDDKCKSENLYEPNKDAIPSPITILKSGEKQKEIENKLNDFCNKSNSDKDSLYEEWKCYKGNDVQIVKDAKDEDEEEDIEDYQNIRRAGGLCILENNKGEEKVNKQKTFNDFFHFWVAHMLKDSIHWRTKKLKGCLKNDKKKCGNEKCKNDCDCFKRWVEKKQTEWDNIKSHFATQDDIQRETQMDPGVTLEYVLRAEYLEDDSEQKSKTGDEDAEEMKHLQEIMAQKDRQETAGMGTQNKTIIDLLIEYEETEAKECLQKYTCPPQPSRDPYPARSDEPRETVQQEDDSGGSDEEEEEFEEEDEEDKDRVSQDDGTEEEGPDVEAPQEPAQKENICKIVDDLFQNRSKFSDACSQKYSTPNRYWGWKCVTPTTKPNSDVATSEGSSKETVVARSRRGAPESSDSNGGAICVPPRRRRLYIGGLTKWVKEQLQSQVNGESGVSGNGDQAKGTEAVEHSSTALSSNPQVDSTPATSSRAQDPLLAAFVESAAVETFFLWDRYKKLNKTQGTGALGAEYANYGAGGTDGPFNRALPGMAPGGQADGVAGLQASPVLTAGIPPQPPLSALQPFPQPQPPPQLGSEHGTHDDALTSGINVPGALGGESVDSNDPEKQLKEGNIPDEFLRQMFYTLGDYRDIVVYGGDNKDTSGITQVDDNTNNNKTNIVLLASENKDEMKQIQEEIEKFLKQSGNEKSVKPVKPEQNSDKRVKWWDDNAKHIWDGMLCALTYADSGEKEKPPTKITDAETILGKLKDTYKYTDVKLEDTSDETRPRTSGDTLTLDSFVKRPTYFRYLEEWGEEFCLKRTEMLDKIEKDCKVGDDKYKCSGDGENCDLTEISKKGVFDDLQCPSCGKSCRWYKKWIRRKRTEFNEQSNAYGGQKGKCQTESKGADGDKDDKQFCGKLKDDAAEFLNNLGPCKNNDESGEGKKGGDILDFSQPDNTFKPADNCKPCSEFTVDCKNGKCSDDGTKVKCTGGKISASDIKDEKNVNGNIEMLVSDDNTNRNKFDDLGDCKDADIFKGIRKDEWKCGKVCGVDICTLEKNNNGAVVHEHITVKEFLKRWLETFFEDYNRINKKLKTCTNDKGSNCINGCEQKCKCVKKWEEEKRKEWKNIKEKYIQEYTKRNGDDGNNLSSFLEVVPFKNEVDKAIGPCPKLDDFLKSKKCNGTSRSADSEESTKYDGILCLLDRLKKQTESCSTPASGQSQEQCVNLAPPETPPQEPFEETEENKVDKPAICGDMPKPPEEKEDGKCGEEEENKKGDQGESDPAASTPEPIPNSDDPNKEQTPVLKPEEEAPAPTPPAPAQPEPHPPRRNPQVEDPNEYKLRDVLLPSAFPLTVGVGFLALTYWFLKKKSKPSVDLLSVLEIPQNDYDIPTLKSKNRYIPYKSAQYRGKRYIYIEGDSSSDEKYAFMSDTTDITSSESEYEELDINDIYVPGSPKYKTLIEVVLEPSKRDTQSDDTIPNSDIPSDNTPTNKFTEEEWNQLKKYFISNMLQNEPNDLPNILPDNVDNNTNPTPSRHNVDQKPFIMSIHDRNLLSGEEYSYDMSNTNSGNNDLYSGKNNLYSDIHTTSDNRGSYSDKRDSYSDKNDVYSGIDLINDSLNSGNHDIYNELLKRKENELFGTNHTKHTTTNIVAKPARDDPIHNQIDLFHKWLDRHRDMCEKFSNNKEELLVKLKEQWENKTHSGNKHSDIPSGKLSDTPSDNNIHSDIHPSDIPSGKQSDIPSDNNIHSDIPYVLNSDVSIQIDMDNPNQVDDNTYLDTYPDKSTMDTIMDDLEKYNEPYYDIYYDVNDHDASNVDSNNMDVPSKVKIEMSVKNTQMMEGKYPIGDVWDI</sequence>
<accession>A0A2P9D5N0</accession>
<dbReference type="Gene3D" id="1.20.1310.20">
    <property type="entry name" value="Duffy-antigen binding domain"/>
    <property type="match status" value="2"/>
</dbReference>
<dbReference type="EMBL" id="LT969567">
    <property type="protein sequence ID" value="SOV76333.1"/>
    <property type="molecule type" value="Genomic_DNA"/>
</dbReference>
<feature type="domain" description="Duffy-binding-like" evidence="3">
    <location>
        <begin position="643"/>
        <end position="794"/>
    </location>
</feature>
<dbReference type="FunFam" id="1.10.1900.40:FF:000001">
    <property type="entry name" value="Erythrocyte membrane protein 1"/>
    <property type="match status" value="1"/>
</dbReference>
<feature type="compositionally biased region" description="Basic and acidic residues" evidence="2">
    <location>
        <begin position="2210"/>
        <end position="2219"/>
    </location>
</feature>
<dbReference type="FunFam" id="1.20.1310.20:FF:000001">
    <property type="entry name" value="Erythrocyte membrane protein 1, PfEMP1"/>
    <property type="match status" value="1"/>
</dbReference>
<dbReference type="Pfam" id="PF03011">
    <property type="entry name" value="PFEMP"/>
    <property type="match status" value="2"/>
</dbReference>
<dbReference type="Gene3D" id="1.20.58.1930">
    <property type="match status" value="1"/>
</dbReference>
<evidence type="ECO:0000313" key="11">
    <source>
        <dbReference type="Proteomes" id="UP000240500"/>
    </source>
</evidence>
<feature type="region of interest" description="Disordered" evidence="2">
    <location>
        <begin position="1724"/>
        <end position="1848"/>
    </location>
</feature>
<feature type="compositionally biased region" description="Polar residues" evidence="2">
    <location>
        <begin position="1987"/>
        <end position="2004"/>
    </location>
</feature>
<dbReference type="InterPro" id="IPR054595">
    <property type="entry name" value="DBL_C"/>
</dbReference>
<evidence type="ECO:0000259" key="4">
    <source>
        <dbReference type="Pfam" id="PF05424"/>
    </source>
</evidence>
<feature type="compositionally biased region" description="Pro residues" evidence="2">
    <location>
        <begin position="1826"/>
        <end position="1837"/>
    </location>
</feature>
<dbReference type="OrthoDB" id="378847at2759"/>
<evidence type="ECO:0000259" key="7">
    <source>
        <dbReference type="Pfam" id="PF18562"/>
    </source>
</evidence>
<feature type="domain" description="Plasmodium falciparum erythrocyte membrane protein 1 acidic terminal segment" evidence="5">
    <location>
        <begin position="1863"/>
        <end position="2360"/>
    </location>
</feature>
<feature type="compositionally biased region" description="Polar residues" evidence="2">
    <location>
        <begin position="1724"/>
        <end position="1737"/>
    </location>
</feature>
<dbReference type="Pfam" id="PF21807">
    <property type="entry name" value="PfEMP1_CIDRalpha1_dom"/>
    <property type="match status" value="1"/>
</dbReference>
<name>A0A2P9D5N0_PLARE</name>
<feature type="region of interest" description="Disordered" evidence="2">
    <location>
        <begin position="792"/>
        <end position="867"/>
    </location>
</feature>
<dbReference type="GO" id="GO:0046789">
    <property type="term" value="F:host cell surface receptor binding"/>
    <property type="evidence" value="ECO:0007669"/>
    <property type="project" value="InterPro"/>
</dbReference>
<dbReference type="Gene3D" id="1.10.1900.40">
    <property type="entry name" value="Acidic terminal segments, variant surface antigen of PfEMP1"/>
    <property type="match status" value="2"/>
</dbReference>
<organism evidence="10 11">
    <name type="scientific">Plasmodium reichenowi</name>
    <dbReference type="NCBI Taxonomy" id="5854"/>
    <lineage>
        <taxon>Eukaryota</taxon>
        <taxon>Sar</taxon>
        <taxon>Alveolata</taxon>
        <taxon>Apicomplexa</taxon>
        <taxon>Aconoidasida</taxon>
        <taxon>Haemosporida</taxon>
        <taxon>Plasmodiidae</taxon>
        <taxon>Plasmodium</taxon>
        <taxon>Plasmodium (Laverania)</taxon>
    </lineage>
</organism>
<feature type="compositionally biased region" description="Basic and acidic residues" evidence="2">
    <location>
        <begin position="1413"/>
        <end position="1423"/>
    </location>
</feature>
<feature type="domain" description="Duffy-antigen binding" evidence="4">
    <location>
        <begin position="941"/>
        <end position="1267"/>
    </location>
</feature>
<feature type="domain" description="Plasmodium falciparum erythrocyte membrane protein-1 N-terminal segment" evidence="6">
    <location>
        <begin position="16"/>
        <end position="52"/>
    </location>
</feature>
<reference evidence="10 11" key="1">
    <citation type="submission" date="2016-09" db="EMBL/GenBank/DDBJ databases">
        <authorList>
            <consortium name="Pathogen Informatics"/>
        </authorList>
    </citation>
    <scope>NUCLEOTIDE SEQUENCE [LARGE SCALE GENOMIC DNA]</scope>
</reference>
<feature type="compositionally biased region" description="Polar residues" evidence="2">
    <location>
        <begin position="2246"/>
        <end position="2258"/>
    </location>
</feature>
<dbReference type="Pfam" id="PF15445">
    <property type="entry name" value="ATS"/>
    <property type="match status" value="1"/>
</dbReference>
<feature type="region of interest" description="Disordered" evidence="2">
    <location>
        <begin position="902"/>
        <end position="942"/>
    </location>
</feature>
<dbReference type="VEuPathDB" id="PlasmoDB:PRG01_0415800"/>
<feature type="domain" description="Cysteine-rich interdomain region 1 gamma" evidence="7">
    <location>
        <begin position="1520"/>
        <end position="1571"/>
    </location>
</feature>
<feature type="compositionally biased region" description="Basic and acidic residues" evidence="2">
    <location>
        <begin position="1770"/>
        <end position="1791"/>
    </location>
</feature>
<dbReference type="InterPro" id="IPR004258">
    <property type="entry name" value="DBL"/>
</dbReference>
<gene>
    <name evidence="10" type="ORF">PRG01_0415800</name>
</gene>
<feature type="domain" description="Duffy-binding-like" evidence="3">
    <location>
        <begin position="1587"/>
        <end position="1727"/>
    </location>
</feature>
<dbReference type="InterPro" id="IPR041480">
    <property type="entry name" value="CIDR1_gamma"/>
</dbReference>
<dbReference type="InterPro" id="IPR008602">
    <property type="entry name" value="Duffy-antigen-binding"/>
</dbReference>
<feature type="domain" description="Duffy-binding-like" evidence="9">
    <location>
        <begin position="1326"/>
        <end position="1475"/>
    </location>
</feature>
<dbReference type="Pfam" id="PF05424">
    <property type="entry name" value="Duffy_binding"/>
    <property type="match status" value="2"/>
</dbReference>
<dbReference type="InterPro" id="IPR042202">
    <property type="entry name" value="Duffy-ag-bd_sf"/>
</dbReference>
<evidence type="ECO:0000313" key="10">
    <source>
        <dbReference type="EMBL" id="SOV76333.1"/>
    </source>
</evidence>
<feature type="compositionally biased region" description="Polar residues" evidence="2">
    <location>
        <begin position="988"/>
        <end position="1007"/>
    </location>
</feature>
<feature type="coiled-coil region" evidence="1">
    <location>
        <begin position="403"/>
        <end position="470"/>
    </location>
</feature>
<dbReference type="InterPro" id="IPR029210">
    <property type="entry name" value="PfEMP1_NTS"/>
</dbReference>
<feature type="compositionally biased region" description="Polar residues" evidence="2">
    <location>
        <begin position="902"/>
        <end position="920"/>
    </location>
</feature>
<dbReference type="InterPro" id="IPR029211">
    <property type="entry name" value="PfEMP1_ATS"/>
</dbReference>
<dbReference type="FunFam" id="1.20.58.830:FF:000004">
    <property type="entry name" value="Erythrocyte membrane protein 1, PfEMP1"/>
    <property type="match status" value="1"/>
</dbReference>
<feature type="domain" description="Duffy-antigen binding" evidence="4">
    <location>
        <begin position="118"/>
        <end position="331"/>
    </location>
</feature>
<feature type="compositionally biased region" description="Polar residues" evidence="2">
    <location>
        <begin position="966"/>
        <end position="977"/>
    </location>
</feature>
<evidence type="ECO:0000259" key="6">
    <source>
        <dbReference type="Pfam" id="PF15447"/>
    </source>
</evidence>
<feature type="coiled-coil region" evidence="1">
    <location>
        <begin position="204"/>
        <end position="231"/>
    </location>
</feature>
<feature type="region of interest" description="Disordered" evidence="2">
    <location>
        <begin position="1981"/>
        <end position="2004"/>
    </location>
</feature>
<dbReference type="Pfam" id="PF18562">
    <property type="entry name" value="CIDR1_gamma"/>
    <property type="match status" value="1"/>
</dbReference>
<dbReference type="Proteomes" id="UP000240500">
    <property type="component" value="Chromosome 4"/>
</dbReference>
<feature type="compositionally biased region" description="Acidic residues" evidence="2">
    <location>
        <begin position="816"/>
        <end position="838"/>
    </location>
</feature>
<dbReference type="FunFam" id="1.20.58.830:FF:000001">
    <property type="entry name" value="Erythrocyte membrane protein 1, PfEMP1"/>
    <property type="match status" value="1"/>
</dbReference>
<evidence type="ECO:0000259" key="9">
    <source>
        <dbReference type="Pfam" id="PF22672"/>
    </source>
</evidence>
<dbReference type="Pfam" id="PF15447">
    <property type="entry name" value="NTS"/>
    <property type="match status" value="1"/>
</dbReference>
<dbReference type="Gene3D" id="1.20.58.830">
    <property type="match status" value="3"/>
</dbReference>
<feature type="region of interest" description="Disordered" evidence="2">
    <location>
        <begin position="1403"/>
        <end position="1423"/>
    </location>
</feature>
<dbReference type="SUPFAM" id="SSF140924">
    <property type="entry name" value="Duffy binding domain-like"/>
    <property type="match status" value="4"/>
</dbReference>